<comment type="caution">
    <text evidence="5">The sequence shown here is derived from an EMBL/GenBank/DDBJ whole genome shotgun (WGS) entry which is preliminary data.</text>
</comment>
<dbReference type="EMBL" id="MLCB01000117">
    <property type="protein sequence ID" value="OJI94184.1"/>
    <property type="molecule type" value="Genomic_DNA"/>
</dbReference>
<name>A0A1L9NYE9_9RHOB</name>
<dbReference type="InterPro" id="IPR013762">
    <property type="entry name" value="Integrase-like_cat_sf"/>
</dbReference>
<keyword evidence="6" id="KW-1185">Reference proteome</keyword>
<dbReference type="InterPro" id="IPR011010">
    <property type="entry name" value="DNA_brk_join_enz"/>
</dbReference>
<dbReference type="RefSeq" id="WP_072630207.1">
    <property type="nucleotide sequence ID" value="NZ_MLCB01000117.1"/>
</dbReference>
<dbReference type="Gene3D" id="1.10.443.10">
    <property type="entry name" value="Intergrase catalytic core"/>
    <property type="match status" value="1"/>
</dbReference>
<evidence type="ECO:0000256" key="3">
    <source>
        <dbReference type="ARBA" id="ARBA00023125"/>
    </source>
</evidence>
<dbReference type="GO" id="GO:0003677">
    <property type="term" value="F:DNA binding"/>
    <property type="evidence" value="ECO:0007669"/>
    <property type="project" value="UniProtKB-KW"/>
</dbReference>
<comment type="similarity">
    <text evidence="1">Belongs to the 'phage' integrase family.</text>
</comment>
<dbReference type="PANTHER" id="PTHR30349">
    <property type="entry name" value="PHAGE INTEGRASE-RELATED"/>
    <property type="match status" value="1"/>
</dbReference>
<dbReference type="AlphaFoldDB" id="A0A1L9NYE9"/>
<gene>
    <name evidence="5" type="ORF">PFRI_16250</name>
</gene>
<evidence type="ECO:0008006" key="7">
    <source>
        <dbReference type="Google" id="ProtNLM"/>
    </source>
</evidence>
<evidence type="ECO:0000313" key="5">
    <source>
        <dbReference type="EMBL" id="OJI94184.1"/>
    </source>
</evidence>
<evidence type="ECO:0000256" key="1">
    <source>
        <dbReference type="ARBA" id="ARBA00008857"/>
    </source>
</evidence>
<keyword evidence="3" id="KW-0238">DNA-binding</keyword>
<dbReference type="OrthoDB" id="7222937at2"/>
<dbReference type="InterPro" id="IPR050090">
    <property type="entry name" value="Tyrosine_recombinase_XerCD"/>
</dbReference>
<accession>A0A1L9NYE9</accession>
<proteinExistence type="inferred from homology"/>
<dbReference type="GO" id="GO:0006310">
    <property type="term" value="P:DNA recombination"/>
    <property type="evidence" value="ECO:0007669"/>
    <property type="project" value="UniProtKB-KW"/>
</dbReference>
<dbReference type="Proteomes" id="UP000184514">
    <property type="component" value="Unassembled WGS sequence"/>
</dbReference>
<evidence type="ECO:0000256" key="2">
    <source>
        <dbReference type="ARBA" id="ARBA00022908"/>
    </source>
</evidence>
<evidence type="ECO:0000256" key="4">
    <source>
        <dbReference type="ARBA" id="ARBA00023172"/>
    </source>
</evidence>
<dbReference type="STRING" id="696762.PFRI_16250"/>
<sequence>MARAQYLFLKDGTYYFRRRISGFPQKTSPLMISLGSKELKKALYIIQHVQTEYLSMLNGFIFINPPLPEELIRTYTSARLRVFVQEMQRNTRMARMTGRTSDQDQIREELSKVVLQSMLECGMQKAFPVSSINPEWTKENLETVMALYDREFRALTSKEGRAALEADFVKTTGTDLNVSNSREHECQILEAHLNAKLAALGAVQGVPNPNMELYQKEAQALVQTSAQVEITSKANAPIVQKTPDKAAPSGAHPPWQAPDNLTIRLLSEMHEAAQNSKTNSKPGYTSDIASVYWRMVATDELSEGVARQRASDLRLFSLVTGIVDVTAIEQFHLSQYRDALAKVPKNFLRSDKDQDLTIKALVARSELNPASDNGLSPTTMRRHLKSVELLLKRAKSEGHEQTIGLDVTLLKPKSKANTPAHKRRAVFRFDELQYVFNHTAWQGCLSEGRRHVSGNKVIKDSRYWVPLILAYTGARRAEVSGLLGDDIETIDAIPCFHIRSNRYRGIKGENEAEGAEKNRIIPIHPHLIGLGLLDHANSQSNSPNELLFPDILPKARYKGRDTKQATSGKIGDSLDDFWRKSLRLTLDGNPRKLCMHSLRHYVNHQLIHQPGIHEVTRFDLLGHVESGDASQSINTSTYRDETGVSEKYKAISSLPTLF</sequence>
<keyword evidence="2" id="KW-0229">DNA integration</keyword>
<organism evidence="5 6">
    <name type="scientific">Planktotalea frisia</name>
    <dbReference type="NCBI Taxonomy" id="696762"/>
    <lineage>
        <taxon>Bacteria</taxon>
        <taxon>Pseudomonadati</taxon>
        <taxon>Pseudomonadota</taxon>
        <taxon>Alphaproteobacteria</taxon>
        <taxon>Rhodobacterales</taxon>
        <taxon>Paracoccaceae</taxon>
        <taxon>Planktotalea</taxon>
    </lineage>
</organism>
<dbReference type="PANTHER" id="PTHR30349:SF41">
    <property type="entry name" value="INTEGRASE_RECOMBINASE PROTEIN MJ0367-RELATED"/>
    <property type="match status" value="1"/>
</dbReference>
<protein>
    <recommendedName>
        <fullName evidence="7">Phage integrase family protein</fullName>
    </recommendedName>
</protein>
<evidence type="ECO:0000313" key="6">
    <source>
        <dbReference type="Proteomes" id="UP000184514"/>
    </source>
</evidence>
<dbReference type="SUPFAM" id="SSF56349">
    <property type="entry name" value="DNA breaking-rejoining enzymes"/>
    <property type="match status" value="1"/>
</dbReference>
<dbReference type="GO" id="GO:0015074">
    <property type="term" value="P:DNA integration"/>
    <property type="evidence" value="ECO:0007669"/>
    <property type="project" value="UniProtKB-KW"/>
</dbReference>
<keyword evidence="4" id="KW-0233">DNA recombination</keyword>
<reference evidence="5 6" key="1">
    <citation type="submission" date="2016-10" db="EMBL/GenBank/DDBJ databases">
        <title>Genome sequence of Planktotalea frisia SH6-1.</title>
        <authorList>
            <person name="Poehlein A."/>
            <person name="Bakenhus I."/>
            <person name="Voget S."/>
            <person name="Brinkhoff T."/>
            <person name="Simon M."/>
        </authorList>
    </citation>
    <scope>NUCLEOTIDE SEQUENCE [LARGE SCALE GENOMIC DNA]</scope>
    <source>
        <strain evidence="5 6">SH6-1</strain>
    </source>
</reference>